<dbReference type="RefSeq" id="WP_077832281.1">
    <property type="nucleotide sequence ID" value="NZ_CP096983.1"/>
</dbReference>
<dbReference type="CDD" id="cd00060">
    <property type="entry name" value="FHA"/>
    <property type="match status" value="1"/>
</dbReference>
<gene>
    <name evidence="1" type="ORF">CROST_035820</name>
</gene>
<keyword evidence="2" id="KW-1185">Reference proteome</keyword>
<evidence type="ECO:0000313" key="2">
    <source>
        <dbReference type="Proteomes" id="UP000190951"/>
    </source>
</evidence>
<dbReference type="Pfam" id="PF00498">
    <property type="entry name" value="FHA"/>
    <property type="match status" value="1"/>
</dbReference>
<dbReference type="Pfam" id="PF19909">
    <property type="entry name" value="DUF6382"/>
    <property type="match status" value="1"/>
</dbReference>
<dbReference type="PROSITE" id="PS50006">
    <property type="entry name" value="FHA_DOMAIN"/>
    <property type="match status" value="1"/>
</dbReference>
<organism evidence="1 2">
    <name type="scientific">Clostridium felsineum</name>
    <dbReference type="NCBI Taxonomy" id="36839"/>
    <lineage>
        <taxon>Bacteria</taxon>
        <taxon>Bacillati</taxon>
        <taxon>Bacillota</taxon>
        <taxon>Clostridia</taxon>
        <taxon>Eubacteriales</taxon>
        <taxon>Clostridiaceae</taxon>
        <taxon>Clostridium</taxon>
    </lineage>
</organism>
<accession>A0A1S8KYR1</accession>
<dbReference type="STRING" id="84029.CROST_38880"/>
<sequence>MDKNNLKLEFENNPSKNYIVTYLNDIDCIIDYEVEMINNNPTSGALNIEIRQFNDRIKILYDATGRIPVKEYLKGRTIRKSEFITILKNMAVCLLECKNYFLDEKKFFMDLGTIFINEKDLSINLLYLPFNISNEEDINITYRNLIKSLIIDFVTVEEKNSENIIQETLKYLRKEDFTLVGFKNYLEESERSSVNASSGEVNKVEDKIELPEVTVEKEEISDINMNRVSIVENINADHEKEVNNEVEVSKINDTPKVEEIKPERKSKARSSKILKIIFTAIFQLVSIGIIAVEAIFIPNILIKILSIVLVVILDGALTTFIWLRGRNKVETVADKRKANTSYIVKGKEDKKSKPSKREIVTEMSYETELLDVKTAFLMSKKAGTVERIFINKDCFKIGRVSGQVDYISDNKAVGKIHAEIRKQGEKYYLIDLNSKNGTFVNGRKINSDELYEIRNGDTIIFANSEFTFAIE</sequence>
<dbReference type="KEGG" id="crw:CROST_035820"/>
<evidence type="ECO:0000313" key="1">
    <source>
        <dbReference type="EMBL" id="URZ12837.1"/>
    </source>
</evidence>
<protein>
    <submittedName>
        <fullName evidence="1">Uncharacterized protein</fullName>
    </submittedName>
</protein>
<dbReference type="InterPro" id="IPR008984">
    <property type="entry name" value="SMAD_FHA_dom_sf"/>
</dbReference>
<dbReference type="Gene3D" id="2.60.200.20">
    <property type="match status" value="1"/>
</dbReference>
<dbReference type="Proteomes" id="UP000190951">
    <property type="component" value="Chromosome"/>
</dbReference>
<dbReference type="InterPro" id="IPR045962">
    <property type="entry name" value="DUF6382"/>
</dbReference>
<reference evidence="1 2" key="1">
    <citation type="submission" date="2022-04" db="EMBL/GenBank/DDBJ databases">
        <title>Genome sequence of C. roseum typestrain.</title>
        <authorList>
            <person name="Poehlein A."/>
            <person name="Schoch T."/>
            <person name="Duerre P."/>
            <person name="Daniel R."/>
        </authorList>
    </citation>
    <scope>NUCLEOTIDE SEQUENCE [LARGE SCALE GENOMIC DNA]</scope>
    <source>
        <strain evidence="1 2">DSM 7320</strain>
    </source>
</reference>
<dbReference type="SUPFAM" id="SSF49879">
    <property type="entry name" value="SMAD/FHA domain"/>
    <property type="match status" value="1"/>
</dbReference>
<dbReference type="EMBL" id="CP096983">
    <property type="protein sequence ID" value="URZ12837.1"/>
    <property type="molecule type" value="Genomic_DNA"/>
</dbReference>
<name>A0A1S8KYR1_9CLOT</name>
<proteinExistence type="predicted"/>
<dbReference type="InterPro" id="IPR050923">
    <property type="entry name" value="Cell_Proc_Reg/RNA_Proc"/>
</dbReference>
<dbReference type="PANTHER" id="PTHR23308">
    <property type="entry name" value="NUCLEAR INHIBITOR OF PROTEIN PHOSPHATASE-1"/>
    <property type="match status" value="1"/>
</dbReference>
<dbReference type="SMART" id="SM00240">
    <property type="entry name" value="FHA"/>
    <property type="match status" value="1"/>
</dbReference>
<dbReference type="InterPro" id="IPR000253">
    <property type="entry name" value="FHA_dom"/>
</dbReference>
<dbReference type="AlphaFoldDB" id="A0A1S8KYR1"/>